<dbReference type="Gene3D" id="3.50.50.60">
    <property type="entry name" value="FAD/NAD(P)-binding domain"/>
    <property type="match status" value="1"/>
</dbReference>
<evidence type="ECO:0000256" key="1">
    <source>
        <dbReference type="ARBA" id="ARBA00023002"/>
    </source>
</evidence>
<proteinExistence type="predicted"/>
<comment type="caution">
    <text evidence="3">The sequence shown here is derived from an EMBL/GenBank/DDBJ whole genome shotgun (WGS) entry which is preliminary data.</text>
</comment>
<evidence type="ECO:0000313" key="4">
    <source>
        <dbReference type="Proteomes" id="UP000034680"/>
    </source>
</evidence>
<feature type="domain" description="FAD dependent oxidoreductase" evidence="2">
    <location>
        <begin position="9"/>
        <end position="339"/>
    </location>
</feature>
<evidence type="ECO:0000259" key="2">
    <source>
        <dbReference type="Pfam" id="PF01266"/>
    </source>
</evidence>
<organism evidence="3 4">
    <name type="scientific">Diaporthe ampelina</name>
    <dbReference type="NCBI Taxonomy" id="1214573"/>
    <lineage>
        <taxon>Eukaryota</taxon>
        <taxon>Fungi</taxon>
        <taxon>Dikarya</taxon>
        <taxon>Ascomycota</taxon>
        <taxon>Pezizomycotina</taxon>
        <taxon>Sordariomycetes</taxon>
        <taxon>Sordariomycetidae</taxon>
        <taxon>Diaporthales</taxon>
        <taxon>Diaporthaceae</taxon>
        <taxon>Diaporthe</taxon>
    </lineage>
</organism>
<reference evidence="3 4" key="2">
    <citation type="submission" date="2015-05" db="EMBL/GenBank/DDBJ databases">
        <authorList>
            <person name="Morales-Cruz A."/>
            <person name="Amrine K.C."/>
            <person name="Cantu D."/>
        </authorList>
    </citation>
    <scope>NUCLEOTIDE SEQUENCE [LARGE SCALE GENOMIC DNA]</scope>
    <source>
        <strain evidence="3">DA912</strain>
    </source>
</reference>
<dbReference type="STRING" id="1214573.A0A0G2FRA5"/>
<dbReference type="Proteomes" id="UP000034680">
    <property type="component" value="Unassembled WGS sequence"/>
</dbReference>
<dbReference type="OrthoDB" id="5340195at2759"/>
<name>A0A0G2FRA5_9PEZI</name>
<dbReference type="EMBL" id="LCUC01000114">
    <property type="protein sequence ID" value="KKY36541.1"/>
    <property type="molecule type" value="Genomic_DNA"/>
</dbReference>
<dbReference type="Pfam" id="PF01266">
    <property type="entry name" value="DAO"/>
    <property type="match status" value="1"/>
</dbReference>
<dbReference type="SUPFAM" id="SSF51905">
    <property type="entry name" value="FAD/NAD(P)-binding domain"/>
    <property type="match status" value="1"/>
</dbReference>
<accession>A0A0G2FRA5</accession>
<reference evidence="3 4" key="1">
    <citation type="submission" date="2015-05" db="EMBL/GenBank/DDBJ databases">
        <title>Distinctive expansion of gene families associated with plant cell wall degradation and secondary metabolism in the genomes of grapevine trunk pathogens.</title>
        <authorList>
            <person name="Lawrence D.P."/>
            <person name="Travadon R."/>
            <person name="Rolshausen P.E."/>
            <person name="Baumgartner K."/>
        </authorList>
    </citation>
    <scope>NUCLEOTIDE SEQUENCE [LARGE SCALE GENOMIC DNA]</scope>
    <source>
        <strain evidence="3">DA912</strain>
    </source>
</reference>
<dbReference type="PANTHER" id="PTHR13847:SF289">
    <property type="entry name" value="GLYCINE OXIDASE"/>
    <property type="match status" value="1"/>
</dbReference>
<dbReference type="Gene3D" id="3.30.9.10">
    <property type="entry name" value="D-Amino Acid Oxidase, subunit A, domain 2"/>
    <property type="match status" value="1"/>
</dbReference>
<dbReference type="GO" id="GO:0016491">
    <property type="term" value="F:oxidoreductase activity"/>
    <property type="evidence" value="ECO:0007669"/>
    <property type="project" value="UniProtKB-KW"/>
</dbReference>
<evidence type="ECO:0000313" key="3">
    <source>
        <dbReference type="EMBL" id="KKY36541.1"/>
    </source>
</evidence>
<keyword evidence="1" id="KW-0560">Oxidoreductase</keyword>
<gene>
    <name evidence="3" type="ORF">UCDDA912_g03451</name>
</gene>
<dbReference type="AlphaFoldDB" id="A0A0G2FRA5"/>
<dbReference type="PANTHER" id="PTHR13847">
    <property type="entry name" value="SARCOSINE DEHYDROGENASE-RELATED"/>
    <property type="match status" value="1"/>
</dbReference>
<protein>
    <submittedName>
        <fullName evidence="3">Putative fructosyl peptide oxidase</fullName>
    </submittedName>
</protein>
<dbReference type="GO" id="GO:0005737">
    <property type="term" value="C:cytoplasm"/>
    <property type="evidence" value="ECO:0007669"/>
    <property type="project" value="TreeGrafter"/>
</dbReference>
<sequence>MSVQSRPNIAVVGGGIVGASIAWHLSHEANVTIVAENIGGTATPNSFAWLNAAAGNPKFYYDFRHRSMERWKEMAAELPDLPIHWGGSLNWNMSPDELEAYLDEHSSWGYDIVRVSRTEMQQREPALQGAVLPEWGLYAAEEGAVEAHVAARQLIADAEARGATLLNGKVTGFLKQDGRISGVGTAAGAEAHADHVVLAAGVGSVPLLAAENVTLPVTAVAGLLVNSRPTGARLLNGIVNAEQLHLRQTLDGRIRSGSEFSGGDPGDDPQKTAEELFGRVKAAVAGGDELEFDYFTVGYRPTPEDGLPILGPTGLDGLTVAVMHSGVTNAAIVGQLLSQQILTGVSDPALSNFELGRFDQNRANK</sequence>
<keyword evidence="4" id="KW-1185">Reference proteome</keyword>
<dbReference type="InterPro" id="IPR036188">
    <property type="entry name" value="FAD/NAD-bd_sf"/>
</dbReference>
<dbReference type="InterPro" id="IPR006076">
    <property type="entry name" value="FAD-dep_OxRdtase"/>
</dbReference>